<proteinExistence type="predicted"/>
<dbReference type="CDD" id="cd05403">
    <property type="entry name" value="NT_KNTase_like"/>
    <property type="match status" value="1"/>
</dbReference>
<name>A0A7Z9E1R1_9CYAN</name>
<comment type="caution">
    <text evidence="2">The sequence shown here is derived from an EMBL/GenBank/DDBJ whole genome shotgun (WGS) entry which is preliminary data.</text>
</comment>
<dbReference type="OrthoDB" id="531703at2"/>
<reference evidence="2" key="1">
    <citation type="submission" date="2019-10" db="EMBL/GenBank/DDBJ databases">
        <authorList>
            <consortium name="Genoscope - CEA"/>
            <person name="William W."/>
        </authorList>
    </citation>
    <scope>NUCLEOTIDE SEQUENCE [LARGE SCALE GENOMIC DNA]</scope>
    <source>
        <strain evidence="2">BBR_PRJEB10992</strain>
    </source>
</reference>
<dbReference type="EMBL" id="CZCU02000153">
    <property type="protein sequence ID" value="VXD22706.1"/>
    <property type="molecule type" value="Genomic_DNA"/>
</dbReference>
<protein>
    <submittedName>
        <fullName evidence="2">Signal peptidase II</fullName>
        <ecNumber evidence="2">3.4.23.36</ecNumber>
    </submittedName>
</protein>
<sequence>MSKTPFNTAKLDEILANKRFRLEKERQFLLNKTLEWLDKFGTEYGIEQAYIFGSVTESNRFHDQSDIDVAVEQVNPEYFFSAISILSEHLGRDVDIIRLNQCHFSDRIRQTGILWTKTP</sequence>
<dbReference type="Pfam" id="PF18765">
    <property type="entry name" value="Polbeta"/>
    <property type="match status" value="1"/>
</dbReference>
<dbReference type="InterPro" id="IPR024700">
    <property type="entry name" value="UCP020217"/>
</dbReference>
<organism evidence="2 3">
    <name type="scientific">Planktothrix serta PCC 8927</name>
    <dbReference type="NCBI Taxonomy" id="671068"/>
    <lineage>
        <taxon>Bacteria</taxon>
        <taxon>Bacillati</taxon>
        <taxon>Cyanobacteriota</taxon>
        <taxon>Cyanophyceae</taxon>
        <taxon>Oscillatoriophycideae</taxon>
        <taxon>Oscillatoriales</taxon>
        <taxon>Microcoleaceae</taxon>
        <taxon>Planktothrix</taxon>
    </lineage>
</organism>
<keyword evidence="2" id="KW-0378">Hydrolase</keyword>
<dbReference type="PIRSF" id="PIRSF020217">
    <property type="entry name" value="UCP020217"/>
    <property type="match status" value="1"/>
</dbReference>
<gene>
    <name evidence="2" type="primary">lspA</name>
    <name evidence="2" type="ORF">PL8927_760016</name>
</gene>
<dbReference type="InterPro" id="IPR043519">
    <property type="entry name" value="NT_sf"/>
</dbReference>
<dbReference type="AlphaFoldDB" id="A0A7Z9E1R1"/>
<feature type="domain" description="Polymerase beta nucleotidyltransferase" evidence="1">
    <location>
        <begin position="43"/>
        <end position="114"/>
    </location>
</feature>
<dbReference type="EC" id="3.4.23.36" evidence="2"/>
<evidence type="ECO:0000313" key="2">
    <source>
        <dbReference type="EMBL" id="VXD22706.1"/>
    </source>
</evidence>
<evidence type="ECO:0000313" key="3">
    <source>
        <dbReference type="Proteomes" id="UP000184550"/>
    </source>
</evidence>
<dbReference type="SUPFAM" id="SSF81301">
    <property type="entry name" value="Nucleotidyltransferase"/>
    <property type="match status" value="1"/>
</dbReference>
<accession>A0A7Z9E1R1</accession>
<dbReference type="Gene3D" id="3.30.460.10">
    <property type="entry name" value="Beta Polymerase, domain 2"/>
    <property type="match status" value="1"/>
</dbReference>
<evidence type="ECO:0000259" key="1">
    <source>
        <dbReference type="Pfam" id="PF18765"/>
    </source>
</evidence>
<keyword evidence="3" id="KW-1185">Reference proteome</keyword>
<dbReference type="RefSeq" id="WP_083624936.1">
    <property type="nucleotide sequence ID" value="NZ_LR734878.1"/>
</dbReference>
<dbReference type="Proteomes" id="UP000184550">
    <property type="component" value="Unassembled WGS sequence"/>
</dbReference>
<dbReference type="GO" id="GO:0004190">
    <property type="term" value="F:aspartic-type endopeptidase activity"/>
    <property type="evidence" value="ECO:0007669"/>
    <property type="project" value="UniProtKB-EC"/>
</dbReference>
<dbReference type="InterPro" id="IPR041633">
    <property type="entry name" value="Polbeta"/>
</dbReference>